<dbReference type="EMBL" id="JBHSOC010000272">
    <property type="protein sequence ID" value="MFC5647524.1"/>
    <property type="molecule type" value="Genomic_DNA"/>
</dbReference>
<keyword evidence="2" id="KW-1185">Reference proteome</keyword>
<feature type="non-terminal residue" evidence="1">
    <location>
        <position position="115"/>
    </location>
</feature>
<evidence type="ECO:0000313" key="2">
    <source>
        <dbReference type="Proteomes" id="UP001596066"/>
    </source>
</evidence>
<organism evidence="1 2">
    <name type="scientific">Kitasatospora cinereorecta</name>
    <dbReference type="NCBI Taxonomy" id="285560"/>
    <lineage>
        <taxon>Bacteria</taxon>
        <taxon>Bacillati</taxon>
        <taxon>Actinomycetota</taxon>
        <taxon>Actinomycetes</taxon>
        <taxon>Kitasatosporales</taxon>
        <taxon>Streptomycetaceae</taxon>
        <taxon>Kitasatospora</taxon>
    </lineage>
</organism>
<comment type="caution">
    <text evidence="1">The sequence shown here is derived from an EMBL/GenBank/DDBJ whole genome shotgun (WGS) entry which is preliminary data.</text>
</comment>
<protein>
    <submittedName>
        <fullName evidence="1">Uncharacterized protein</fullName>
    </submittedName>
</protein>
<name>A0ABW0VS93_9ACTN</name>
<sequence length="115" mass="13395">MHTQYYTYREGDYVRLETDQDRVISKVIGEPIYEVNGNPYDHLEAVREKLNELGILNAFEPDRRDFATLLLIIEQQCDSNTEFELFTDANGYGLRSDAIGMSHTTTVYWLPRLIT</sequence>
<dbReference type="Proteomes" id="UP001596066">
    <property type="component" value="Unassembled WGS sequence"/>
</dbReference>
<reference evidence="2" key="1">
    <citation type="journal article" date="2019" name="Int. J. Syst. Evol. Microbiol.">
        <title>The Global Catalogue of Microorganisms (GCM) 10K type strain sequencing project: providing services to taxonomists for standard genome sequencing and annotation.</title>
        <authorList>
            <consortium name="The Broad Institute Genomics Platform"/>
            <consortium name="The Broad Institute Genome Sequencing Center for Infectious Disease"/>
            <person name="Wu L."/>
            <person name="Ma J."/>
        </authorList>
    </citation>
    <scope>NUCLEOTIDE SEQUENCE [LARGE SCALE GENOMIC DNA]</scope>
    <source>
        <strain evidence="2">CGMCC 4.1622</strain>
    </source>
</reference>
<evidence type="ECO:0000313" key="1">
    <source>
        <dbReference type="EMBL" id="MFC5647524.1"/>
    </source>
</evidence>
<proteinExistence type="predicted"/>
<accession>A0ABW0VS93</accession>
<dbReference type="RefSeq" id="WP_380233082.1">
    <property type="nucleotide sequence ID" value="NZ_JBHSOC010000272.1"/>
</dbReference>
<gene>
    <name evidence="1" type="ORF">ACFPZF_40405</name>
</gene>